<protein>
    <submittedName>
        <fullName evidence="2">Helix-turn-helix domain-containing protein</fullName>
    </submittedName>
</protein>
<gene>
    <name evidence="2" type="ORF">QWY20_08530</name>
</gene>
<dbReference type="SMART" id="SM00530">
    <property type="entry name" value="HTH_XRE"/>
    <property type="match status" value="1"/>
</dbReference>
<dbReference type="RefSeq" id="WP_330128598.1">
    <property type="nucleotide sequence ID" value="NZ_JAUHLI010000007.1"/>
</dbReference>
<dbReference type="CDD" id="cd00093">
    <property type="entry name" value="HTH_XRE"/>
    <property type="match status" value="1"/>
</dbReference>
<dbReference type="Pfam" id="PF01381">
    <property type="entry name" value="HTH_3"/>
    <property type="match status" value="1"/>
</dbReference>
<keyword evidence="3" id="KW-1185">Reference proteome</keyword>
<accession>A0ABU7J4R6</accession>
<name>A0ABU7J4R6_9GAMM</name>
<dbReference type="InterPro" id="IPR001387">
    <property type="entry name" value="Cro/C1-type_HTH"/>
</dbReference>
<proteinExistence type="predicted"/>
<evidence type="ECO:0000313" key="2">
    <source>
        <dbReference type="EMBL" id="MEE2001498.1"/>
    </source>
</evidence>
<dbReference type="Gene3D" id="1.10.260.40">
    <property type="entry name" value="lambda repressor-like DNA-binding domains"/>
    <property type="match status" value="1"/>
</dbReference>
<sequence>MKYIQQGGMCLMQITRPEQLSTLIKAYRKKHGVTQAEIAQLVGLRVATISDFENKPESCKLATFFKILAALQLQLDVSPRDKPAEPDQSKWQEGW</sequence>
<dbReference type="SUPFAM" id="SSF47413">
    <property type="entry name" value="lambda repressor-like DNA-binding domains"/>
    <property type="match status" value="1"/>
</dbReference>
<reference evidence="2 3" key="1">
    <citation type="submission" date="2023-07" db="EMBL/GenBank/DDBJ databases">
        <title>Alkalimonas sp., MEB108 novel, alkaliphilic bacterium isolated from Lonar Lake, India.</title>
        <authorList>
            <person name="Joshi A."/>
            <person name="Thite S."/>
        </authorList>
    </citation>
    <scope>NUCLEOTIDE SEQUENCE [LARGE SCALE GENOMIC DNA]</scope>
    <source>
        <strain evidence="2 3">MEB108</strain>
    </source>
</reference>
<evidence type="ECO:0000313" key="3">
    <source>
        <dbReference type="Proteomes" id="UP001336314"/>
    </source>
</evidence>
<dbReference type="InterPro" id="IPR010982">
    <property type="entry name" value="Lambda_DNA-bd_dom_sf"/>
</dbReference>
<feature type="domain" description="HTH cro/C1-type" evidence="1">
    <location>
        <begin position="24"/>
        <end position="78"/>
    </location>
</feature>
<comment type="caution">
    <text evidence="2">The sequence shown here is derived from an EMBL/GenBank/DDBJ whole genome shotgun (WGS) entry which is preliminary data.</text>
</comment>
<dbReference type="PROSITE" id="PS50943">
    <property type="entry name" value="HTH_CROC1"/>
    <property type="match status" value="1"/>
</dbReference>
<dbReference type="EMBL" id="JAUHLI010000007">
    <property type="protein sequence ID" value="MEE2001498.1"/>
    <property type="molecule type" value="Genomic_DNA"/>
</dbReference>
<organism evidence="2 3">
    <name type="scientific">Alkalimonas cellulosilytica</name>
    <dbReference type="NCBI Taxonomy" id="3058395"/>
    <lineage>
        <taxon>Bacteria</taxon>
        <taxon>Pseudomonadati</taxon>
        <taxon>Pseudomonadota</taxon>
        <taxon>Gammaproteobacteria</taxon>
        <taxon>Alkalimonas</taxon>
    </lineage>
</organism>
<dbReference type="Proteomes" id="UP001336314">
    <property type="component" value="Unassembled WGS sequence"/>
</dbReference>
<evidence type="ECO:0000259" key="1">
    <source>
        <dbReference type="PROSITE" id="PS50943"/>
    </source>
</evidence>